<keyword evidence="1" id="KW-1133">Transmembrane helix</keyword>
<name>A0A0K2VDL9_LEPSM</name>
<organism evidence="2">
    <name type="scientific">Lepeophtheirus salmonis</name>
    <name type="common">Salmon louse</name>
    <name type="synonym">Caligus salmonis</name>
    <dbReference type="NCBI Taxonomy" id="72036"/>
    <lineage>
        <taxon>Eukaryota</taxon>
        <taxon>Metazoa</taxon>
        <taxon>Ecdysozoa</taxon>
        <taxon>Arthropoda</taxon>
        <taxon>Crustacea</taxon>
        <taxon>Multicrustacea</taxon>
        <taxon>Hexanauplia</taxon>
        <taxon>Copepoda</taxon>
        <taxon>Siphonostomatoida</taxon>
        <taxon>Caligidae</taxon>
        <taxon>Lepeophtheirus</taxon>
    </lineage>
</organism>
<reference evidence="2" key="1">
    <citation type="submission" date="2014-05" db="EMBL/GenBank/DDBJ databases">
        <authorList>
            <person name="Chronopoulou M."/>
        </authorList>
    </citation>
    <scope>NUCLEOTIDE SEQUENCE</scope>
    <source>
        <tissue evidence="2">Whole organism</tissue>
    </source>
</reference>
<feature type="non-terminal residue" evidence="2">
    <location>
        <position position="1"/>
    </location>
</feature>
<feature type="transmembrane region" description="Helical" evidence="1">
    <location>
        <begin position="43"/>
        <end position="66"/>
    </location>
</feature>
<dbReference type="EMBL" id="HACA01031069">
    <property type="protein sequence ID" value="CDW48430.1"/>
    <property type="molecule type" value="Transcribed_RNA"/>
</dbReference>
<accession>A0A0K2VDL9</accession>
<keyword evidence="1" id="KW-0812">Transmembrane</keyword>
<protein>
    <submittedName>
        <fullName evidence="2">Uncharacterized protein</fullName>
    </submittedName>
</protein>
<dbReference type="AlphaFoldDB" id="A0A0K2VDL9"/>
<proteinExistence type="predicted"/>
<keyword evidence="1" id="KW-0472">Membrane</keyword>
<sequence length="70" mass="8064">RTNLNKVNTNYICNIEIPYSPEWISLMLKSSNLICKKGVESTILIWMIILKVSFFDFLYPASVLSLGEHI</sequence>
<evidence type="ECO:0000313" key="2">
    <source>
        <dbReference type="EMBL" id="CDW48430.1"/>
    </source>
</evidence>
<evidence type="ECO:0000256" key="1">
    <source>
        <dbReference type="SAM" id="Phobius"/>
    </source>
</evidence>